<organism evidence="2">
    <name type="scientific">freshwater metagenome</name>
    <dbReference type="NCBI Taxonomy" id="449393"/>
    <lineage>
        <taxon>unclassified sequences</taxon>
        <taxon>metagenomes</taxon>
        <taxon>ecological metagenomes</taxon>
    </lineage>
</organism>
<sequence length="101" mass="10819">MYTFSADVIIPIIVALTETAPAGAAPIGKEVNPEANTDVSRVPSVLRRAKMILELSARDAPTRIGRPPASRRRENRASNASPALAMAVRVTTPVLLMRKVS</sequence>
<dbReference type="EMBL" id="CAEZTI010000126">
    <property type="protein sequence ID" value="CAB4566474.1"/>
    <property type="molecule type" value="Genomic_DNA"/>
</dbReference>
<proteinExistence type="predicted"/>
<protein>
    <submittedName>
        <fullName evidence="2">Unannotated protein</fullName>
    </submittedName>
</protein>
<evidence type="ECO:0000313" key="2">
    <source>
        <dbReference type="EMBL" id="CAB4566474.1"/>
    </source>
</evidence>
<name>A0A6J6DTD4_9ZZZZ</name>
<dbReference type="AlphaFoldDB" id="A0A6J6DTD4"/>
<gene>
    <name evidence="2" type="ORF">UFOPK1619_00685</name>
</gene>
<feature type="region of interest" description="Disordered" evidence="1">
    <location>
        <begin position="60"/>
        <end position="83"/>
    </location>
</feature>
<reference evidence="2" key="1">
    <citation type="submission" date="2020-05" db="EMBL/GenBank/DDBJ databases">
        <authorList>
            <person name="Chiriac C."/>
            <person name="Salcher M."/>
            <person name="Ghai R."/>
            <person name="Kavagutti S V."/>
        </authorList>
    </citation>
    <scope>NUCLEOTIDE SEQUENCE</scope>
</reference>
<evidence type="ECO:0000256" key="1">
    <source>
        <dbReference type="SAM" id="MobiDB-lite"/>
    </source>
</evidence>
<accession>A0A6J6DTD4</accession>